<dbReference type="OrthoDB" id="8113373at2759"/>
<gene>
    <name evidence="1" type="ORF">EAI_17503</name>
</gene>
<name>E2BEV5_HARSA</name>
<dbReference type="KEGG" id="hst:105182035"/>
<dbReference type="Proteomes" id="UP000008237">
    <property type="component" value="Unassembled WGS sequence"/>
</dbReference>
<protein>
    <recommendedName>
        <fullName evidence="3">N-acetyltransferase domain-containing protein</fullName>
    </recommendedName>
</protein>
<dbReference type="InParanoid" id="E2BEV5"/>
<dbReference type="AlphaFoldDB" id="E2BEV5"/>
<reference evidence="1 2" key="1">
    <citation type="journal article" date="2010" name="Science">
        <title>Genomic comparison of the ants Camponotus floridanus and Harpegnathos saltator.</title>
        <authorList>
            <person name="Bonasio R."/>
            <person name="Zhang G."/>
            <person name="Ye C."/>
            <person name="Mutti N.S."/>
            <person name="Fang X."/>
            <person name="Qin N."/>
            <person name="Donahue G."/>
            <person name="Yang P."/>
            <person name="Li Q."/>
            <person name="Li C."/>
            <person name="Zhang P."/>
            <person name="Huang Z."/>
            <person name="Berger S.L."/>
            <person name="Reinberg D."/>
            <person name="Wang J."/>
            <person name="Liebig J."/>
        </authorList>
    </citation>
    <scope>NUCLEOTIDE SEQUENCE [LARGE SCALE GENOMIC DNA]</scope>
    <source>
        <strain evidence="1 2">R22 G/1</strain>
    </source>
</reference>
<dbReference type="OMA" id="YIREDVW"/>
<proteinExistence type="predicted"/>
<sequence>MSGQNIAKLIEAMKKMTRVIRPLGPPKIWEVIEKKSKDGRPLKFTIQEIPKDRKEDVVEHMCKYFLEGEPTCACFNALNTPIYVEECRALWHYVLEQNIAVVAFVDNPNGGKPIIAGVNMLYVEFKEYEKNIEDIQFISKFSITYKVMKKLNKEVQLYDRYGVDKYLAAVGLSVAPPFRGYGLGTDILKIRNKVGREYDIGMTSTIFTSPFSVKSAEHAGFEMLLKKDFIDVVDENGKEYFPGVQQFSKSVAVMAKRL</sequence>
<dbReference type="SUPFAM" id="SSF55729">
    <property type="entry name" value="Acyl-CoA N-acyltransferases (Nat)"/>
    <property type="match status" value="1"/>
</dbReference>
<dbReference type="EMBL" id="GL447881">
    <property type="protein sequence ID" value="EFN85759.1"/>
    <property type="molecule type" value="Genomic_DNA"/>
</dbReference>
<evidence type="ECO:0000313" key="2">
    <source>
        <dbReference type="Proteomes" id="UP000008237"/>
    </source>
</evidence>
<keyword evidence="2" id="KW-1185">Reference proteome</keyword>
<accession>E2BEV5</accession>
<organism evidence="2">
    <name type="scientific">Harpegnathos saltator</name>
    <name type="common">Jerdon's jumping ant</name>
    <dbReference type="NCBI Taxonomy" id="610380"/>
    <lineage>
        <taxon>Eukaryota</taxon>
        <taxon>Metazoa</taxon>
        <taxon>Ecdysozoa</taxon>
        <taxon>Arthropoda</taxon>
        <taxon>Hexapoda</taxon>
        <taxon>Insecta</taxon>
        <taxon>Pterygota</taxon>
        <taxon>Neoptera</taxon>
        <taxon>Endopterygota</taxon>
        <taxon>Hymenoptera</taxon>
        <taxon>Apocrita</taxon>
        <taxon>Aculeata</taxon>
        <taxon>Formicoidea</taxon>
        <taxon>Formicidae</taxon>
        <taxon>Ponerinae</taxon>
        <taxon>Ponerini</taxon>
        <taxon>Harpegnathos</taxon>
    </lineage>
</organism>
<evidence type="ECO:0000313" key="1">
    <source>
        <dbReference type="EMBL" id="EFN85759.1"/>
    </source>
</evidence>
<dbReference type="InterPro" id="IPR016181">
    <property type="entry name" value="Acyl_CoA_acyltransferase"/>
</dbReference>
<evidence type="ECO:0008006" key="3">
    <source>
        <dbReference type="Google" id="ProtNLM"/>
    </source>
</evidence>
<dbReference type="Gene3D" id="3.40.630.30">
    <property type="match status" value="1"/>
</dbReference>